<feature type="region of interest" description="Disordered" evidence="8">
    <location>
        <begin position="205"/>
        <end position="225"/>
    </location>
</feature>
<evidence type="ECO:0000256" key="5">
    <source>
        <dbReference type="ARBA" id="ARBA00023136"/>
    </source>
</evidence>
<evidence type="ECO:0000256" key="8">
    <source>
        <dbReference type="SAM" id="MobiDB-lite"/>
    </source>
</evidence>
<dbReference type="InterPro" id="IPR046936">
    <property type="entry name" value="BIM1-like"/>
</dbReference>
<feature type="signal peptide" evidence="9">
    <location>
        <begin position="1"/>
        <end position="20"/>
    </location>
</feature>
<keyword evidence="7" id="KW-0449">Lipoprotein</keyword>
<accession>A0ABP0DL85</accession>
<evidence type="ECO:0000256" key="7">
    <source>
        <dbReference type="ARBA" id="ARBA00023288"/>
    </source>
</evidence>
<keyword evidence="2" id="KW-1003">Cell membrane</keyword>
<feature type="domain" description="Copper acquisition factor BIM1-like" evidence="10">
    <location>
        <begin position="19"/>
        <end position="159"/>
    </location>
</feature>
<dbReference type="Proteomes" id="UP001642501">
    <property type="component" value="Unassembled WGS sequence"/>
</dbReference>
<evidence type="ECO:0000313" key="11">
    <source>
        <dbReference type="EMBL" id="CAK7268957.1"/>
    </source>
</evidence>
<dbReference type="CDD" id="cd21176">
    <property type="entry name" value="LPMO_auxiliary-like"/>
    <property type="match status" value="1"/>
</dbReference>
<dbReference type="PANTHER" id="PTHR34992">
    <property type="entry name" value="HYPHAL ANASTAMOSIS-7 PROTEIN"/>
    <property type="match status" value="1"/>
</dbReference>
<evidence type="ECO:0000256" key="9">
    <source>
        <dbReference type="SAM" id="SignalP"/>
    </source>
</evidence>
<comment type="subcellular location">
    <subcellularLocation>
        <location evidence="1">Cell membrane</location>
        <topology evidence="1">Lipid-anchor</topology>
        <topology evidence="1">GPI-anchor</topology>
    </subcellularLocation>
</comment>
<evidence type="ECO:0000313" key="12">
    <source>
        <dbReference type="Proteomes" id="UP001642501"/>
    </source>
</evidence>
<keyword evidence="3" id="KW-0336">GPI-anchor</keyword>
<keyword evidence="6" id="KW-0325">Glycoprotein</keyword>
<organism evidence="11 12">
    <name type="scientific">Sporothrix epigloea</name>
    <dbReference type="NCBI Taxonomy" id="1892477"/>
    <lineage>
        <taxon>Eukaryota</taxon>
        <taxon>Fungi</taxon>
        <taxon>Dikarya</taxon>
        <taxon>Ascomycota</taxon>
        <taxon>Pezizomycotina</taxon>
        <taxon>Sordariomycetes</taxon>
        <taxon>Sordariomycetidae</taxon>
        <taxon>Ophiostomatales</taxon>
        <taxon>Ophiostomataceae</taxon>
        <taxon>Sporothrix</taxon>
    </lineage>
</organism>
<evidence type="ECO:0000259" key="10">
    <source>
        <dbReference type="Pfam" id="PF20238"/>
    </source>
</evidence>
<dbReference type="InterPro" id="IPR046530">
    <property type="entry name" value="BIM1-like_dom"/>
</dbReference>
<comment type="caution">
    <text evidence="11">The sequence shown here is derived from an EMBL/GenBank/DDBJ whole genome shotgun (WGS) entry which is preliminary data.</text>
</comment>
<reference evidence="11 12" key="1">
    <citation type="submission" date="2024-01" db="EMBL/GenBank/DDBJ databases">
        <authorList>
            <person name="Allen C."/>
            <person name="Tagirdzhanova G."/>
        </authorList>
    </citation>
    <scope>NUCLEOTIDE SEQUENCE [LARGE SCALE GENOMIC DNA]</scope>
    <source>
        <strain evidence="11 12">CBS 573.63</strain>
    </source>
</reference>
<gene>
    <name evidence="11" type="ORF">SEPCBS57363_003357</name>
</gene>
<proteinExistence type="predicted"/>
<keyword evidence="4 9" id="KW-0732">Signal</keyword>
<protein>
    <recommendedName>
        <fullName evidence="10">Copper acquisition factor BIM1-like domain-containing protein</fullName>
    </recommendedName>
</protein>
<evidence type="ECO:0000256" key="3">
    <source>
        <dbReference type="ARBA" id="ARBA00022622"/>
    </source>
</evidence>
<dbReference type="Pfam" id="PF20238">
    <property type="entry name" value="BIM1-like_dom"/>
    <property type="match status" value="1"/>
</dbReference>
<evidence type="ECO:0000256" key="2">
    <source>
        <dbReference type="ARBA" id="ARBA00022475"/>
    </source>
</evidence>
<evidence type="ECO:0000256" key="1">
    <source>
        <dbReference type="ARBA" id="ARBA00004609"/>
    </source>
</evidence>
<evidence type="ECO:0000256" key="6">
    <source>
        <dbReference type="ARBA" id="ARBA00023180"/>
    </source>
</evidence>
<feature type="chain" id="PRO_5046885259" description="Copper acquisition factor BIM1-like domain-containing protein" evidence="9">
    <location>
        <begin position="21"/>
        <end position="251"/>
    </location>
</feature>
<keyword evidence="5" id="KW-0472">Membrane</keyword>
<sequence length="251" mass="25113">MPSFASAAVLLAASAAVVNAHFTLDYPPTIGFSDDDEGTGPCGSFTPDFSKDNVTDFHVGGDNIAIHFFHPEGVWFYRATLDQTAASNNWTQLFPETMQTGLGKFCEPLIPAPESWVGQKGVIGVVVDGPDGLLYQCAAVNFVAGAATMNQTTCTNGTGVTAKFVTDPKLASLAAGNDTAGPESSAAAGASSTAAAMSGTAMATGTASSTSSTATPSAKSAASGRVGGSVSMGSAGAVVLAAMLGSAYMLM</sequence>
<keyword evidence="12" id="KW-1185">Reference proteome</keyword>
<evidence type="ECO:0000256" key="4">
    <source>
        <dbReference type="ARBA" id="ARBA00022729"/>
    </source>
</evidence>
<dbReference type="PANTHER" id="PTHR34992:SF1">
    <property type="entry name" value="COPPER ACQUISITION FACTOR BIM1-LIKE DOMAIN-CONTAINING PROTEIN"/>
    <property type="match status" value="1"/>
</dbReference>
<name>A0ABP0DL85_9PEZI</name>
<dbReference type="EMBL" id="CAWUOM010000052">
    <property type="protein sequence ID" value="CAK7268957.1"/>
    <property type="molecule type" value="Genomic_DNA"/>
</dbReference>